<dbReference type="Proteomes" id="UP001608902">
    <property type="component" value="Unassembled WGS sequence"/>
</dbReference>
<comment type="caution">
    <text evidence="1">The sequence shown here is derived from an EMBL/GenBank/DDBJ whole genome shotgun (WGS) entry which is preliminary data.</text>
</comment>
<accession>A0ABD6EII5</accession>
<protein>
    <submittedName>
        <fullName evidence="1">Uncharacterized protein</fullName>
    </submittedName>
</protein>
<dbReference type="EMBL" id="JBGFUD010003805">
    <property type="protein sequence ID" value="MFH4979066.1"/>
    <property type="molecule type" value="Genomic_DNA"/>
</dbReference>
<proteinExistence type="predicted"/>
<name>A0ABD6EII5_9BILA</name>
<sequence length="41" mass="4809">MLREKIKAEKRKGRDTSLLEAELEYVDVKEAAIKAQFESKR</sequence>
<evidence type="ECO:0000313" key="2">
    <source>
        <dbReference type="Proteomes" id="UP001608902"/>
    </source>
</evidence>
<evidence type="ECO:0000313" key="1">
    <source>
        <dbReference type="EMBL" id="MFH4979066.1"/>
    </source>
</evidence>
<organism evidence="1 2">
    <name type="scientific">Gnathostoma spinigerum</name>
    <dbReference type="NCBI Taxonomy" id="75299"/>
    <lineage>
        <taxon>Eukaryota</taxon>
        <taxon>Metazoa</taxon>
        <taxon>Ecdysozoa</taxon>
        <taxon>Nematoda</taxon>
        <taxon>Chromadorea</taxon>
        <taxon>Rhabditida</taxon>
        <taxon>Spirurina</taxon>
        <taxon>Gnathostomatomorpha</taxon>
        <taxon>Gnathostomatoidea</taxon>
        <taxon>Gnathostomatidae</taxon>
        <taxon>Gnathostoma</taxon>
    </lineage>
</organism>
<dbReference type="AlphaFoldDB" id="A0ABD6EII5"/>
<reference evidence="1 2" key="1">
    <citation type="submission" date="2024-08" db="EMBL/GenBank/DDBJ databases">
        <title>Gnathostoma spinigerum genome.</title>
        <authorList>
            <person name="Gonzalez-Bertolin B."/>
            <person name="Monzon S."/>
            <person name="Zaballos A."/>
            <person name="Jimenez P."/>
            <person name="Dekumyoy P."/>
            <person name="Varona S."/>
            <person name="Cuesta I."/>
            <person name="Sumanam S."/>
            <person name="Adisakwattana P."/>
            <person name="Gasser R.B."/>
            <person name="Hernandez-Gonzalez A."/>
            <person name="Young N.D."/>
            <person name="Perteguer M.J."/>
        </authorList>
    </citation>
    <scope>NUCLEOTIDE SEQUENCE [LARGE SCALE GENOMIC DNA]</scope>
    <source>
        <strain evidence="1">AL3</strain>
        <tissue evidence="1">Liver</tissue>
    </source>
</reference>
<keyword evidence="2" id="KW-1185">Reference proteome</keyword>
<gene>
    <name evidence="1" type="ORF">AB6A40_005775</name>
</gene>